<evidence type="ECO:0000256" key="1">
    <source>
        <dbReference type="SAM" id="MobiDB-lite"/>
    </source>
</evidence>
<proteinExistence type="predicted"/>
<gene>
    <name evidence="2" type="ORF">Tco_0701984</name>
</gene>
<evidence type="ECO:0000313" key="2">
    <source>
        <dbReference type="EMBL" id="GJS69143.1"/>
    </source>
</evidence>
<organism evidence="2 3">
    <name type="scientific">Tanacetum coccineum</name>
    <dbReference type="NCBI Taxonomy" id="301880"/>
    <lineage>
        <taxon>Eukaryota</taxon>
        <taxon>Viridiplantae</taxon>
        <taxon>Streptophyta</taxon>
        <taxon>Embryophyta</taxon>
        <taxon>Tracheophyta</taxon>
        <taxon>Spermatophyta</taxon>
        <taxon>Magnoliopsida</taxon>
        <taxon>eudicotyledons</taxon>
        <taxon>Gunneridae</taxon>
        <taxon>Pentapetalae</taxon>
        <taxon>asterids</taxon>
        <taxon>campanulids</taxon>
        <taxon>Asterales</taxon>
        <taxon>Asteraceae</taxon>
        <taxon>Asteroideae</taxon>
        <taxon>Anthemideae</taxon>
        <taxon>Anthemidinae</taxon>
        <taxon>Tanacetum</taxon>
    </lineage>
</organism>
<feature type="non-terminal residue" evidence="2">
    <location>
        <position position="1"/>
    </location>
</feature>
<feature type="region of interest" description="Disordered" evidence="1">
    <location>
        <begin position="1"/>
        <end position="89"/>
    </location>
</feature>
<feature type="compositionally biased region" description="Acidic residues" evidence="1">
    <location>
        <begin position="1"/>
        <end position="11"/>
    </location>
</feature>
<protein>
    <submittedName>
        <fullName evidence="2">Uncharacterized protein</fullName>
    </submittedName>
</protein>
<dbReference type="EMBL" id="BQNB010009842">
    <property type="protein sequence ID" value="GJS69143.1"/>
    <property type="molecule type" value="Genomic_DNA"/>
</dbReference>
<reference evidence="2" key="1">
    <citation type="journal article" date="2022" name="Int. J. Mol. Sci.">
        <title>Draft Genome of Tanacetum Coccineum: Genomic Comparison of Closely Related Tanacetum-Family Plants.</title>
        <authorList>
            <person name="Yamashiro T."/>
            <person name="Shiraishi A."/>
            <person name="Nakayama K."/>
            <person name="Satake H."/>
        </authorList>
    </citation>
    <scope>NUCLEOTIDE SEQUENCE</scope>
</reference>
<evidence type="ECO:0000313" key="3">
    <source>
        <dbReference type="Proteomes" id="UP001151760"/>
    </source>
</evidence>
<accession>A0ABQ4XW87</accession>
<dbReference type="Proteomes" id="UP001151760">
    <property type="component" value="Unassembled WGS sequence"/>
</dbReference>
<name>A0ABQ4XW87_9ASTR</name>
<keyword evidence="3" id="KW-1185">Reference proteome</keyword>
<reference evidence="2" key="2">
    <citation type="submission" date="2022-01" db="EMBL/GenBank/DDBJ databases">
        <authorList>
            <person name="Yamashiro T."/>
            <person name="Shiraishi A."/>
            <person name="Satake H."/>
            <person name="Nakayama K."/>
        </authorList>
    </citation>
    <scope>NUCLEOTIDE SEQUENCE</scope>
</reference>
<feature type="compositionally biased region" description="Pro residues" evidence="1">
    <location>
        <begin position="25"/>
        <end position="43"/>
    </location>
</feature>
<comment type="caution">
    <text evidence="2">The sequence shown here is derived from an EMBL/GenBank/DDBJ whole genome shotgun (WGS) entry which is preliminary data.</text>
</comment>
<sequence>WVSDEEPEAPEEAPQSLEQASPSPDYEPGPEHPPSPDYVPGPEYPEYLVPSDDEVPIEDQPLPVDASPRTLSPGYVANSDPLEEDPEEDSTAKYLVTKEMGIQDQRVCTHTNLIT</sequence>